<dbReference type="PATRIC" id="fig|45071.6.peg.1306"/>
<dbReference type="InterPro" id="IPR011051">
    <property type="entry name" value="RmlC_Cupin_sf"/>
</dbReference>
<dbReference type="InterPro" id="IPR013096">
    <property type="entry name" value="Cupin_2"/>
</dbReference>
<name>A0A1E5JQ90_9GAMM</name>
<dbReference type="EMBL" id="LSOG01000063">
    <property type="protein sequence ID" value="OEH46675.1"/>
    <property type="molecule type" value="Genomic_DNA"/>
</dbReference>
<dbReference type="STRING" id="45071.Lpar_1209"/>
<evidence type="ECO:0000313" key="2">
    <source>
        <dbReference type="EMBL" id="OEH46675.1"/>
    </source>
</evidence>
<accession>A0A1E5JQ90</accession>
<feature type="domain" description="Cupin type-2" evidence="1">
    <location>
        <begin position="1"/>
        <end position="45"/>
    </location>
</feature>
<sequence length="68" mass="7718">MVVKGTLKMELRDKIVTLNEGELYIVPQGIEHKPVVDEEVQAILLEPKSTEQTGGIQSIFLLDKQQWI</sequence>
<protein>
    <recommendedName>
        <fullName evidence="1">Cupin type-2 domain-containing protein</fullName>
    </recommendedName>
</protein>
<comment type="caution">
    <text evidence="2">The sequence shown here is derived from an EMBL/GenBank/DDBJ whole genome shotgun (WGS) entry which is preliminary data.</text>
</comment>
<evidence type="ECO:0000259" key="1">
    <source>
        <dbReference type="Pfam" id="PF07883"/>
    </source>
</evidence>
<dbReference type="InterPro" id="IPR014710">
    <property type="entry name" value="RmlC-like_jellyroll"/>
</dbReference>
<dbReference type="Pfam" id="PF07883">
    <property type="entry name" value="Cupin_2"/>
    <property type="match status" value="1"/>
</dbReference>
<proteinExistence type="predicted"/>
<dbReference type="Gene3D" id="2.60.120.10">
    <property type="entry name" value="Jelly Rolls"/>
    <property type="match status" value="1"/>
</dbReference>
<keyword evidence="3" id="KW-1185">Reference proteome</keyword>
<dbReference type="AlphaFoldDB" id="A0A1E5JQ90"/>
<dbReference type="OrthoDB" id="9794183at2"/>
<dbReference type="Proteomes" id="UP000095229">
    <property type="component" value="Unassembled WGS sequence"/>
</dbReference>
<gene>
    <name evidence="2" type="ORF">lpari_02346</name>
</gene>
<dbReference type="SUPFAM" id="SSF51182">
    <property type="entry name" value="RmlC-like cupins"/>
    <property type="match status" value="1"/>
</dbReference>
<organism evidence="2 3">
    <name type="scientific">Legionella parisiensis</name>
    <dbReference type="NCBI Taxonomy" id="45071"/>
    <lineage>
        <taxon>Bacteria</taxon>
        <taxon>Pseudomonadati</taxon>
        <taxon>Pseudomonadota</taxon>
        <taxon>Gammaproteobacteria</taxon>
        <taxon>Legionellales</taxon>
        <taxon>Legionellaceae</taxon>
        <taxon>Legionella</taxon>
    </lineage>
</organism>
<reference evidence="2 3" key="1">
    <citation type="submission" date="2016-02" db="EMBL/GenBank/DDBJ databases">
        <title>Secondary metabolites in Legionella.</title>
        <authorList>
            <person name="Tobias N.J."/>
            <person name="Bode H.B."/>
        </authorList>
    </citation>
    <scope>NUCLEOTIDE SEQUENCE [LARGE SCALE GENOMIC DNA]</scope>
    <source>
        <strain evidence="2 3">DSM 19216</strain>
    </source>
</reference>
<evidence type="ECO:0000313" key="3">
    <source>
        <dbReference type="Proteomes" id="UP000095229"/>
    </source>
</evidence>